<dbReference type="Proteomes" id="UP001208186">
    <property type="component" value="Unassembled WGS sequence"/>
</dbReference>
<dbReference type="RefSeq" id="WP_315910102.1">
    <property type="nucleotide sequence ID" value="NZ_JAOPKC010000026.1"/>
</dbReference>
<dbReference type="EMBL" id="JAOPKC010000026">
    <property type="protein sequence ID" value="MCU4719355.1"/>
    <property type="molecule type" value="Genomic_DNA"/>
</dbReference>
<dbReference type="InterPro" id="IPR002637">
    <property type="entry name" value="RdgB/HAM1"/>
</dbReference>
<dbReference type="CDD" id="cd00515">
    <property type="entry name" value="HAM1"/>
    <property type="match status" value="1"/>
</dbReference>
<dbReference type="InterPro" id="IPR029001">
    <property type="entry name" value="ITPase-like_fam"/>
</dbReference>
<gene>
    <name evidence="5" type="ORF">OB914_15600</name>
    <name evidence="4" type="ORF">OB916_14985</name>
</gene>
<evidence type="ECO:0000313" key="5">
    <source>
        <dbReference type="EMBL" id="MCU4728380.1"/>
    </source>
</evidence>
<dbReference type="GO" id="GO:0036220">
    <property type="term" value="F:ITP diphosphatase activity"/>
    <property type="evidence" value="ECO:0007669"/>
    <property type="project" value="UniProtKB-EC"/>
</dbReference>
<evidence type="ECO:0000256" key="2">
    <source>
        <dbReference type="ARBA" id="ARBA00022801"/>
    </source>
</evidence>
<keyword evidence="2 3" id="KW-0378">Hydrolase</keyword>
<keyword evidence="6" id="KW-1185">Reference proteome</keyword>
<dbReference type="GO" id="GO:0005737">
    <property type="term" value="C:cytoplasm"/>
    <property type="evidence" value="ECO:0007669"/>
    <property type="project" value="TreeGrafter"/>
</dbReference>
<dbReference type="GO" id="GO:0009143">
    <property type="term" value="P:nucleoside triphosphate catabolic process"/>
    <property type="evidence" value="ECO:0007669"/>
    <property type="project" value="InterPro"/>
</dbReference>
<dbReference type="NCBIfam" id="TIGR00042">
    <property type="entry name" value="RdgB/HAM1 family non-canonical purine NTP pyrophosphatase"/>
    <property type="match status" value="1"/>
</dbReference>
<dbReference type="Pfam" id="PF01725">
    <property type="entry name" value="Ham1p_like"/>
    <property type="match status" value="1"/>
</dbReference>
<evidence type="ECO:0000256" key="3">
    <source>
        <dbReference type="RuleBase" id="RU003781"/>
    </source>
</evidence>
<organism evidence="5 7">
    <name type="scientific">Halapricum hydrolyticum</name>
    <dbReference type="NCBI Taxonomy" id="2979991"/>
    <lineage>
        <taxon>Archaea</taxon>
        <taxon>Methanobacteriati</taxon>
        <taxon>Methanobacteriota</taxon>
        <taxon>Stenosarchaea group</taxon>
        <taxon>Halobacteria</taxon>
        <taxon>Halobacteriales</taxon>
        <taxon>Haloarculaceae</taxon>
        <taxon>Halapricum</taxon>
    </lineage>
</organism>
<evidence type="ECO:0000256" key="1">
    <source>
        <dbReference type="ARBA" id="ARBA00008023"/>
    </source>
</evidence>
<sequence length="179" mass="19647">MLHFVTGNAGKVREAQSLLDADVSQFDFDYTEIQSSELEAIAAHGAREAYREVGEPVFVDDSGLFVDALGGFPGPYSAYVEGTVGIERVWRLVEPENDHGAAFRAVVAYCDGTDEESVRTFEGRVSGEIVPPRGDGGFGYDPIFEHDGQTFAEMEPEAKNAVSHRGRALETFAEWYESQ</sequence>
<dbReference type="EMBL" id="JAOPKD010000025">
    <property type="protein sequence ID" value="MCU4728380.1"/>
    <property type="molecule type" value="Genomic_DNA"/>
</dbReference>
<proteinExistence type="inferred from homology"/>
<dbReference type="NCBIfam" id="NF011396">
    <property type="entry name" value="PRK14821.1"/>
    <property type="match status" value="1"/>
</dbReference>
<name>A0AAE3ID31_9EURY</name>
<protein>
    <submittedName>
        <fullName evidence="5">XTP/dITP diphosphatase</fullName>
        <ecNumber evidence="5">3.6.1.66</ecNumber>
    </submittedName>
</protein>
<dbReference type="PANTHER" id="PTHR11067:SF9">
    <property type="entry name" value="INOSINE TRIPHOSPHATE PYROPHOSPHATASE"/>
    <property type="match status" value="1"/>
</dbReference>
<reference evidence="5" key="1">
    <citation type="submission" date="2023-02" db="EMBL/GenBank/DDBJ databases">
        <title>Enrichment on poylsaccharides allowed isolation of novel metabolic and taxonomic groups of Haloarchaea.</title>
        <authorList>
            <person name="Sorokin D.Y."/>
            <person name="Elcheninov A.G."/>
            <person name="Khizhniak T.V."/>
            <person name="Kolganova T.V."/>
            <person name="Kublanov I.V."/>
        </authorList>
    </citation>
    <scope>NUCLEOTIDE SEQUENCE</scope>
    <source>
        <strain evidence="4 6">HArc-curdl5-1</strain>
        <strain evidence="5">HArc-curdl7</strain>
    </source>
</reference>
<evidence type="ECO:0000313" key="4">
    <source>
        <dbReference type="EMBL" id="MCU4719355.1"/>
    </source>
</evidence>
<dbReference type="Gene3D" id="3.90.950.10">
    <property type="match status" value="1"/>
</dbReference>
<dbReference type="PANTHER" id="PTHR11067">
    <property type="entry name" value="INOSINE TRIPHOSPHATE PYROPHOSPHATASE/HAM1 PROTEIN"/>
    <property type="match status" value="1"/>
</dbReference>
<accession>A0AAE3ID31</accession>
<evidence type="ECO:0000313" key="6">
    <source>
        <dbReference type="Proteomes" id="UP001208186"/>
    </source>
</evidence>
<dbReference type="SUPFAM" id="SSF52972">
    <property type="entry name" value="ITPase-like"/>
    <property type="match status" value="1"/>
</dbReference>
<evidence type="ECO:0000313" key="7">
    <source>
        <dbReference type="Proteomes" id="UP001209746"/>
    </source>
</evidence>
<dbReference type="AlphaFoldDB" id="A0AAE3ID31"/>
<dbReference type="Proteomes" id="UP001209746">
    <property type="component" value="Unassembled WGS sequence"/>
</dbReference>
<comment type="caution">
    <text evidence="5">The sequence shown here is derived from an EMBL/GenBank/DDBJ whole genome shotgun (WGS) entry which is preliminary data.</text>
</comment>
<dbReference type="EC" id="3.6.1.66" evidence="5"/>
<comment type="similarity">
    <text evidence="1 3">Belongs to the HAM1 NTPase family.</text>
</comment>